<evidence type="ECO:0000256" key="1">
    <source>
        <dbReference type="SAM" id="Phobius"/>
    </source>
</evidence>
<proteinExistence type="predicted"/>
<protein>
    <submittedName>
        <fullName evidence="2">DUF1453 family protein</fullName>
    </submittedName>
</protein>
<organism evidence="2 3">
    <name type="scientific">Sphingomonas naasensis</name>
    <dbReference type="NCBI Taxonomy" id="1344951"/>
    <lineage>
        <taxon>Bacteria</taxon>
        <taxon>Pseudomonadati</taxon>
        <taxon>Pseudomonadota</taxon>
        <taxon>Alphaproteobacteria</taxon>
        <taxon>Sphingomonadales</taxon>
        <taxon>Sphingomonadaceae</taxon>
        <taxon>Sphingomonas</taxon>
    </lineage>
</organism>
<feature type="transmembrane region" description="Helical" evidence="1">
    <location>
        <begin position="65"/>
        <end position="82"/>
    </location>
</feature>
<keyword evidence="1" id="KW-0812">Transmembrane</keyword>
<feature type="transmembrane region" description="Helical" evidence="1">
    <location>
        <begin position="127"/>
        <end position="151"/>
    </location>
</feature>
<accession>A0A4S1WNA3</accession>
<feature type="transmembrane region" description="Helical" evidence="1">
    <location>
        <begin position="12"/>
        <end position="30"/>
    </location>
</feature>
<reference evidence="2 3" key="1">
    <citation type="submission" date="2019-04" db="EMBL/GenBank/DDBJ databases">
        <title>Sphingomonas psychrotolerans sp. nov., isolated from soil in the Tianshan Mountains, Xinjiang, China.</title>
        <authorList>
            <person name="Luo Y."/>
            <person name="Sheng H."/>
        </authorList>
    </citation>
    <scope>NUCLEOTIDE SEQUENCE [LARGE SCALE GENOMIC DNA]</scope>
    <source>
        <strain evidence="2 3">KIS18-15</strain>
    </source>
</reference>
<keyword evidence="1" id="KW-1133">Transmembrane helix</keyword>
<gene>
    <name evidence="2" type="ORF">E5A74_09430</name>
</gene>
<keyword evidence="3" id="KW-1185">Reference proteome</keyword>
<dbReference type="InterPro" id="IPR058247">
    <property type="entry name" value="DUF1453"/>
</dbReference>
<dbReference type="Pfam" id="PF07301">
    <property type="entry name" value="DUF1453"/>
    <property type="match status" value="1"/>
</dbReference>
<sequence>MNPAHAPSDWVRYAIPVAVIAVVMAFRLRSVGRARPLKIERLWIVPALYIVIATVTFQAHPPIGLAWLWCLAALAAGIGLGWQRGRMMRIEVDPETHAISQRTSPAALLLILGLIVVRSAARNTAQFGGPALDVMTVTDVLIAFALGLLATQRLEMWLRARRLLAAARAL</sequence>
<feature type="transmembrane region" description="Helical" evidence="1">
    <location>
        <begin position="103"/>
        <end position="121"/>
    </location>
</feature>
<dbReference type="Proteomes" id="UP000309848">
    <property type="component" value="Unassembled WGS sequence"/>
</dbReference>
<dbReference type="AlphaFoldDB" id="A0A4S1WNA3"/>
<dbReference type="OrthoDB" id="7204434at2"/>
<comment type="caution">
    <text evidence="2">The sequence shown here is derived from an EMBL/GenBank/DDBJ whole genome shotgun (WGS) entry which is preliminary data.</text>
</comment>
<feature type="transmembrane region" description="Helical" evidence="1">
    <location>
        <begin position="42"/>
        <end position="59"/>
    </location>
</feature>
<evidence type="ECO:0000313" key="2">
    <source>
        <dbReference type="EMBL" id="TGX43487.1"/>
    </source>
</evidence>
<evidence type="ECO:0000313" key="3">
    <source>
        <dbReference type="Proteomes" id="UP000309848"/>
    </source>
</evidence>
<name>A0A4S1WNA3_9SPHN</name>
<keyword evidence="1" id="KW-0472">Membrane</keyword>
<dbReference type="EMBL" id="SRXU01000003">
    <property type="protein sequence ID" value="TGX43487.1"/>
    <property type="molecule type" value="Genomic_DNA"/>
</dbReference>